<dbReference type="SMART" id="SM00050">
    <property type="entry name" value="DISIN"/>
    <property type="match status" value="1"/>
</dbReference>
<dbReference type="Gene3D" id="4.10.70.30">
    <property type="match status" value="1"/>
</dbReference>
<dbReference type="InterPro" id="IPR051489">
    <property type="entry name" value="ADAM_Metalloproteinase"/>
</dbReference>
<evidence type="ECO:0008006" key="8">
    <source>
        <dbReference type="Google" id="ProtNLM"/>
    </source>
</evidence>
<dbReference type="SUPFAM" id="SSF57552">
    <property type="entry name" value="Blood coagulation inhibitor (disintegrin)"/>
    <property type="match status" value="1"/>
</dbReference>
<protein>
    <recommendedName>
        <fullName evidence="8">Peptidase M12B domain-containing protein</fullName>
    </recommendedName>
</protein>
<feature type="non-terminal residue" evidence="6">
    <location>
        <position position="1"/>
    </location>
</feature>
<dbReference type="KEGG" id="lgi:LOTGIDRAFT_140416"/>
<evidence type="ECO:0000256" key="1">
    <source>
        <dbReference type="ARBA" id="ARBA00023157"/>
    </source>
</evidence>
<evidence type="ECO:0000259" key="5">
    <source>
        <dbReference type="PROSITE" id="PS50215"/>
    </source>
</evidence>
<feature type="active site" evidence="2">
    <location>
        <position position="326"/>
    </location>
</feature>
<name>V4B4G5_LOTGI</name>
<dbReference type="OMA" id="DINTFWK"/>
<feature type="domain" description="Disintegrin" evidence="4">
    <location>
        <begin position="396"/>
        <end position="486"/>
    </location>
</feature>
<dbReference type="GeneID" id="20234311"/>
<sequence>RTFVLILKPRTEIFAPQFKLVVVHADGSENIVSFKEGDFYSGTVEGEENSEVHGYFDDDNFVGTIDVDGQLYVIEAAWRHLHGNTQSEGSDQMLMYRGQDIKWPGGQKNGLYFIFRNKYCKSAHVEDDTEIQKDKRQPTERILSRKKRATPSKNTCDVYAVADYKFFKTIGRSDIYKTAKYIVDVIKNTDTLYRKINWEGSNDFTGLGVEIGLIKIHDSYTDTVSLHYNKDKSDWETTNLLKVFGRDLTMTSYCLGHLFTHESFTDNVLGLAYIASSRIGSAGGICSPTRVSAGFETAFNTAFTSTSNANGDTVLKEQSDLVTAHEIGHNWGSEHDPDTSECAPSSFSGDGKYLMYPFSVAGYDSNNDKFSPCSKRWVSEVLAAKADFCFKEPTPVTDCGNGKLDAGEECDAGFLGKYGQDECCNTRCQLKQGAICSPYNHECCASTCDMAQVGTICRNDTYTSCKKIGYCTGNSLECPTEEDADDDTDCRDDGICRGGRCLGLCERNRLTPCLCEEVDTSCNRCCRGNATGNVCVRADPLTALPDGRPCVQGYCASGSCKKAAQSLVERLFDFIESITFDKILIFFKDNIVGVILVFSLIIWIPVSCFVSYYVSV</sequence>
<dbReference type="GO" id="GO:0006509">
    <property type="term" value="P:membrane protein ectodomain proteolysis"/>
    <property type="evidence" value="ECO:0007669"/>
    <property type="project" value="TreeGrafter"/>
</dbReference>
<feature type="binding site" evidence="2">
    <location>
        <position position="325"/>
    </location>
    <ligand>
        <name>Zn(2+)</name>
        <dbReference type="ChEBI" id="CHEBI:29105"/>
        <note>catalytic</note>
    </ligand>
</feature>
<dbReference type="PROSITE" id="PS50215">
    <property type="entry name" value="ADAM_MEPRO"/>
    <property type="match status" value="1"/>
</dbReference>
<organism evidence="6 7">
    <name type="scientific">Lottia gigantea</name>
    <name type="common">Giant owl limpet</name>
    <dbReference type="NCBI Taxonomy" id="225164"/>
    <lineage>
        <taxon>Eukaryota</taxon>
        <taxon>Metazoa</taxon>
        <taxon>Spiralia</taxon>
        <taxon>Lophotrochozoa</taxon>
        <taxon>Mollusca</taxon>
        <taxon>Gastropoda</taxon>
        <taxon>Patellogastropoda</taxon>
        <taxon>Lottioidea</taxon>
        <taxon>Lottiidae</taxon>
        <taxon>Lottia</taxon>
    </lineage>
</organism>
<dbReference type="Pfam" id="PF16698">
    <property type="entry name" value="ADAM17_MPD"/>
    <property type="match status" value="1"/>
</dbReference>
<dbReference type="GO" id="GO:0005886">
    <property type="term" value="C:plasma membrane"/>
    <property type="evidence" value="ECO:0007669"/>
    <property type="project" value="TreeGrafter"/>
</dbReference>
<dbReference type="InterPro" id="IPR001590">
    <property type="entry name" value="Peptidase_M12B"/>
</dbReference>
<keyword evidence="7" id="KW-1185">Reference proteome</keyword>
<dbReference type="GO" id="GO:0007219">
    <property type="term" value="P:Notch signaling pathway"/>
    <property type="evidence" value="ECO:0007669"/>
    <property type="project" value="TreeGrafter"/>
</dbReference>
<dbReference type="Gene3D" id="4.10.70.10">
    <property type="entry name" value="Disintegrin domain"/>
    <property type="match status" value="1"/>
</dbReference>
<dbReference type="FunFam" id="4.10.70.10:FF:000003">
    <property type="entry name" value="Disintegrin and metalloproteinase domain-containing protein 17"/>
    <property type="match status" value="1"/>
</dbReference>
<dbReference type="CTD" id="20234311"/>
<dbReference type="PROSITE" id="PS50214">
    <property type="entry name" value="DISINTEGRIN_2"/>
    <property type="match status" value="1"/>
</dbReference>
<dbReference type="STRING" id="225164.V4B4G5"/>
<dbReference type="PANTHER" id="PTHR45702">
    <property type="entry name" value="ADAM10/ADAM17 METALLOPEPTIDASE FAMILY MEMBER"/>
    <property type="match status" value="1"/>
</dbReference>
<feature type="binding site" evidence="2">
    <location>
        <position position="335"/>
    </location>
    <ligand>
        <name>Zn(2+)</name>
        <dbReference type="ChEBI" id="CHEBI:29105"/>
        <note>catalytic</note>
    </ligand>
</feature>
<dbReference type="AlphaFoldDB" id="V4B4G5"/>
<dbReference type="PANTHER" id="PTHR45702:SF6">
    <property type="entry name" value="DISINTEGRIN AND METALLOPROTEINASE DOMAIN-CONTAINING PROTEIN 17"/>
    <property type="match status" value="1"/>
</dbReference>
<evidence type="ECO:0000256" key="3">
    <source>
        <dbReference type="SAM" id="Phobius"/>
    </source>
</evidence>
<reference evidence="6 7" key="1">
    <citation type="journal article" date="2013" name="Nature">
        <title>Insights into bilaterian evolution from three spiralian genomes.</title>
        <authorList>
            <person name="Simakov O."/>
            <person name="Marletaz F."/>
            <person name="Cho S.J."/>
            <person name="Edsinger-Gonzales E."/>
            <person name="Havlak P."/>
            <person name="Hellsten U."/>
            <person name="Kuo D.H."/>
            <person name="Larsson T."/>
            <person name="Lv J."/>
            <person name="Arendt D."/>
            <person name="Savage R."/>
            <person name="Osoegawa K."/>
            <person name="de Jong P."/>
            <person name="Grimwood J."/>
            <person name="Chapman J.A."/>
            <person name="Shapiro H."/>
            <person name="Aerts A."/>
            <person name="Otillar R.P."/>
            <person name="Terry A.Y."/>
            <person name="Boore J.L."/>
            <person name="Grigoriev I.V."/>
            <person name="Lindberg D.R."/>
            <person name="Seaver E.C."/>
            <person name="Weisblat D.A."/>
            <person name="Putnam N.H."/>
            <person name="Rokhsar D.S."/>
        </authorList>
    </citation>
    <scope>NUCLEOTIDE SEQUENCE [LARGE SCALE GENOMIC DNA]</scope>
</reference>
<evidence type="ECO:0000313" key="6">
    <source>
        <dbReference type="EMBL" id="ESP00842.1"/>
    </source>
</evidence>
<dbReference type="Pfam" id="PF00200">
    <property type="entry name" value="Disintegrin"/>
    <property type="match status" value="1"/>
</dbReference>
<accession>V4B4G5</accession>
<keyword evidence="3" id="KW-1133">Transmembrane helix</keyword>
<proteinExistence type="predicted"/>
<dbReference type="RefSeq" id="XP_009048470.1">
    <property type="nucleotide sequence ID" value="XM_009050222.1"/>
</dbReference>
<dbReference type="HOGENOM" id="CLU_004602_2_1_1"/>
<dbReference type="InterPro" id="IPR001762">
    <property type="entry name" value="Disintegrin_dom"/>
</dbReference>
<evidence type="ECO:0000256" key="2">
    <source>
        <dbReference type="PROSITE-ProRule" id="PRU00276"/>
    </source>
</evidence>
<keyword evidence="2" id="KW-0862">Zinc</keyword>
<dbReference type="SUPFAM" id="SSF55486">
    <property type="entry name" value="Metalloproteases ('zincins'), catalytic domain"/>
    <property type="match status" value="1"/>
</dbReference>
<dbReference type="Pfam" id="PF13574">
    <property type="entry name" value="Reprolysin_2"/>
    <property type="match status" value="1"/>
</dbReference>
<dbReference type="CDD" id="cd14246">
    <property type="entry name" value="ADAM17_MPD"/>
    <property type="match status" value="1"/>
</dbReference>
<keyword evidence="3" id="KW-0472">Membrane</keyword>
<dbReference type="Proteomes" id="UP000030746">
    <property type="component" value="Unassembled WGS sequence"/>
</dbReference>
<dbReference type="EMBL" id="KB200650">
    <property type="protein sequence ID" value="ESP00842.1"/>
    <property type="molecule type" value="Genomic_DNA"/>
</dbReference>
<keyword evidence="1" id="KW-1015">Disulfide bond</keyword>
<dbReference type="InterPro" id="IPR032029">
    <property type="entry name" value="ADAM17_MPD"/>
</dbReference>
<evidence type="ECO:0000313" key="7">
    <source>
        <dbReference type="Proteomes" id="UP000030746"/>
    </source>
</evidence>
<comment type="caution">
    <text evidence="2">Lacks conserved residue(s) required for the propagation of feature annotation.</text>
</comment>
<dbReference type="OrthoDB" id="2131567at2759"/>
<keyword evidence="2" id="KW-0479">Metal-binding</keyword>
<dbReference type="Gene3D" id="3.40.390.10">
    <property type="entry name" value="Collagenase (Catalytic Domain)"/>
    <property type="match status" value="1"/>
</dbReference>
<dbReference type="GO" id="GO:0004222">
    <property type="term" value="F:metalloendopeptidase activity"/>
    <property type="evidence" value="ECO:0007669"/>
    <property type="project" value="InterPro"/>
</dbReference>
<feature type="domain" description="Peptidase M12B" evidence="5">
    <location>
        <begin position="154"/>
        <end position="394"/>
    </location>
</feature>
<dbReference type="InterPro" id="IPR036436">
    <property type="entry name" value="Disintegrin_dom_sf"/>
</dbReference>
<dbReference type="InterPro" id="IPR024079">
    <property type="entry name" value="MetalloPept_cat_dom_sf"/>
</dbReference>
<feature type="binding site" evidence="2">
    <location>
        <position position="329"/>
    </location>
    <ligand>
        <name>Zn(2+)</name>
        <dbReference type="ChEBI" id="CHEBI:29105"/>
        <note>catalytic</note>
    </ligand>
</feature>
<feature type="transmembrane region" description="Helical" evidence="3">
    <location>
        <begin position="591"/>
        <end position="614"/>
    </location>
</feature>
<evidence type="ECO:0000259" key="4">
    <source>
        <dbReference type="PROSITE" id="PS50214"/>
    </source>
</evidence>
<keyword evidence="3" id="KW-0812">Transmembrane</keyword>
<dbReference type="GO" id="GO:0046872">
    <property type="term" value="F:metal ion binding"/>
    <property type="evidence" value="ECO:0007669"/>
    <property type="project" value="UniProtKB-KW"/>
</dbReference>
<gene>
    <name evidence="6" type="ORF">LOTGIDRAFT_140416</name>
</gene>